<feature type="transmembrane region" description="Helical" evidence="7">
    <location>
        <begin position="435"/>
        <end position="456"/>
    </location>
</feature>
<dbReference type="EMBL" id="NRSG01000038">
    <property type="protein sequence ID" value="MBK1658101.1"/>
    <property type="molecule type" value="Genomic_DNA"/>
</dbReference>
<dbReference type="RefSeq" id="WP_275670494.1">
    <property type="nucleotide sequence ID" value="NZ_NRSG01000038.1"/>
</dbReference>
<feature type="transmembrane region" description="Helical" evidence="7">
    <location>
        <begin position="79"/>
        <end position="104"/>
    </location>
</feature>
<comment type="caution">
    <text evidence="8">The sequence shown here is derived from an EMBL/GenBank/DDBJ whole genome shotgun (WGS) entry which is preliminary data.</text>
</comment>
<evidence type="ECO:0000256" key="3">
    <source>
        <dbReference type="ARBA" id="ARBA00022475"/>
    </source>
</evidence>
<evidence type="ECO:0000256" key="5">
    <source>
        <dbReference type="ARBA" id="ARBA00022989"/>
    </source>
</evidence>
<dbReference type="PANTHER" id="PTHR30250">
    <property type="entry name" value="PST FAMILY PREDICTED COLANIC ACID TRANSPORTER"/>
    <property type="match status" value="1"/>
</dbReference>
<sequence length="476" mass="50093">MPPNGLNRRSVAWITAETMVNTLLMLGTMLLMARLVGPSEFARAALLIGLVQLVNLYVEGFFHDALIQHREAGEDAFASAFWVVQWAGLLGLMVAAGGCALAGPGWARDAALLLAAAASLPFSGATGIMNARLRREFRHDRVAQSTILSRLLAASAGIGVAAAGAGAWGLVTQFTVAAAANAALLAWRSGWRPRRTLSVAALRPLVRFALPNAAMHTLSGARLQGFTMLVAGLLGLTAAGYVNMAFRLVTTPQVILNLQLMNLGFPVLARQQADRVALTEAYRLVTKMVTTAALPIFAGLALVAGDVVPLVLGPGWMPSVPLLQILALGAALGFLRLAGSFLLRALGHVRFSFHNAVIQLVLTLGGLLLLRPSDPAQAVVLWVLPAMVTAAATLPIVRRVAGIDLTTQLRAVLPSLTATLAMAMAVLSLPQLPVAADLVCKALVGATTFATALLLLDRDARDVARRFLHRAEARPG</sequence>
<comment type="subcellular location">
    <subcellularLocation>
        <location evidence="1">Cell membrane</location>
        <topology evidence="1">Multi-pass membrane protein</topology>
    </subcellularLocation>
</comment>
<organism evidence="8 9">
    <name type="scientific">Paracraurococcus ruber</name>
    <dbReference type="NCBI Taxonomy" id="77675"/>
    <lineage>
        <taxon>Bacteria</taxon>
        <taxon>Pseudomonadati</taxon>
        <taxon>Pseudomonadota</taxon>
        <taxon>Alphaproteobacteria</taxon>
        <taxon>Acetobacterales</taxon>
        <taxon>Roseomonadaceae</taxon>
        <taxon>Paracraurococcus</taxon>
    </lineage>
</organism>
<feature type="transmembrane region" description="Helical" evidence="7">
    <location>
        <begin position="316"/>
        <end position="339"/>
    </location>
</feature>
<keyword evidence="6 7" id="KW-0472">Membrane</keyword>
<accession>A0ABS1CV43</accession>
<comment type="similarity">
    <text evidence="2">Belongs to the polysaccharide synthase family.</text>
</comment>
<keyword evidence="4 7" id="KW-0812">Transmembrane</keyword>
<dbReference type="InterPro" id="IPR050833">
    <property type="entry name" value="Poly_Biosynth_Transport"/>
</dbReference>
<evidence type="ECO:0000256" key="7">
    <source>
        <dbReference type="SAM" id="Phobius"/>
    </source>
</evidence>
<gene>
    <name evidence="8" type="ORF">CKO45_07650</name>
</gene>
<proteinExistence type="inferred from homology"/>
<evidence type="ECO:0000313" key="9">
    <source>
        <dbReference type="Proteomes" id="UP000697995"/>
    </source>
</evidence>
<feature type="transmembrane region" description="Helical" evidence="7">
    <location>
        <begin position="41"/>
        <end position="58"/>
    </location>
</feature>
<keyword evidence="3" id="KW-1003">Cell membrane</keyword>
<name>A0ABS1CV43_9PROT</name>
<feature type="transmembrane region" description="Helical" evidence="7">
    <location>
        <begin position="110"/>
        <end position="130"/>
    </location>
</feature>
<protein>
    <recommendedName>
        <fullName evidence="10">Membrane protein involved in the export of O-antigen and teichoic acid</fullName>
    </recommendedName>
</protein>
<evidence type="ECO:0008006" key="10">
    <source>
        <dbReference type="Google" id="ProtNLM"/>
    </source>
</evidence>
<feature type="transmembrane region" description="Helical" evidence="7">
    <location>
        <begin position="281"/>
        <end position="304"/>
    </location>
</feature>
<feature type="transmembrane region" description="Helical" evidence="7">
    <location>
        <begin position="376"/>
        <end position="397"/>
    </location>
</feature>
<evidence type="ECO:0000256" key="6">
    <source>
        <dbReference type="ARBA" id="ARBA00023136"/>
    </source>
</evidence>
<evidence type="ECO:0000256" key="2">
    <source>
        <dbReference type="ARBA" id="ARBA00007430"/>
    </source>
</evidence>
<evidence type="ECO:0000313" key="8">
    <source>
        <dbReference type="EMBL" id="MBK1658101.1"/>
    </source>
</evidence>
<keyword evidence="5 7" id="KW-1133">Transmembrane helix</keyword>
<feature type="transmembrane region" description="Helical" evidence="7">
    <location>
        <begin position="351"/>
        <end position="370"/>
    </location>
</feature>
<feature type="transmembrane region" description="Helical" evidence="7">
    <location>
        <begin position="225"/>
        <end position="246"/>
    </location>
</feature>
<keyword evidence="9" id="KW-1185">Reference proteome</keyword>
<feature type="transmembrane region" description="Helical" evidence="7">
    <location>
        <begin position="142"/>
        <end position="161"/>
    </location>
</feature>
<dbReference type="Proteomes" id="UP000697995">
    <property type="component" value="Unassembled WGS sequence"/>
</dbReference>
<reference evidence="8 9" key="1">
    <citation type="journal article" date="2020" name="Microorganisms">
        <title>Osmotic Adaptation and Compatible Solute Biosynthesis of Phototrophic Bacteria as Revealed from Genome Analyses.</title>
        <authorList>
            <person name="Imhoff J.F."/>
            <person name="Rahn T."/>
            <person name="Kunzel S."/>
            <person name="Keller A."/>
            <person name="Neulinger S.C."/>
        </authorList>
    </citation>
    <scope>NUCLEOTIDE SEQUENCE [LARGE SCALE GENOMIC DNA]</scope>
    <source>
        <strain evidence="8 9">DSM 15382</strain>
    </source>
</reference>
<dbReference type="PANTHER" id="PTHR30250:SF10">
    <property type="entry name" value="LIPOPOLYSACCHARIDE BIOSYNTHESIS PROTEIN WZXC"/>
    <property type="match status" value="1"/>
</dbReference>
<evidence type="ECO:0000256" key="1">
    <source>
        <dbReference type="ARBA" id="ARBA00004651"/>
    </source>
</evidence>
<evidence type="ECO:0000256" key="4">
    <source>
        <dbReference type="ARBA" id="ARBA00022692"/>
    </source>
</evidence>
<feature type="transmembrane region" description="Helical" evidence="7">
    <location>
        <begin position="409"/>
        <end position="429"/>
    </location>
</feature>
<feature type="transmembrane region" description="Helical" evidence="7">
    <location>
        <begin position="12"/>
        <end position="35"/>
    </location>
</feature>
<dbReference type="Pfam" id="PF13440">
    <property type="entry name" value="Polysacc_synt_3"/>
    <property type="match status" value="1"/>
</dbReference>